<evidence type="ECO:0000313" key="1">
    <source>
        <dbReference type="EMBL" id="KAH7921402.1"/>
    </source>
</evidence>
<evidence type="ECO:0000313" key="2">
    <source>
        <dbReference type="Proteomes" id="UP000790709"/>
    </source>
</evidence>
<sequence length="358" mass="38918">MSEYWVSHKKYFCKYCDIYITDDAPSKRQHENGLRHKGNVERFVRGLYKMGEKRKKDLEEEKREMQRIGKAAEAAYAQDVGSGLAKASGSGSGSSTVPVASTSKPAQKPPPKPSNPYANYTTAASLGYTDPDAERLQAEAERRRMQGVAGDWQVVESSTPTQIEPPAQMSELAVDGEGSRKREAPNDEEDERQFKLRKKTLGAGLGEIYDPGLIPIKLKAKKEEAVEDAQVPTSSTELTTSIVPADSTSTTVPKWTKIQWKRADFKEADDASGSLSGEGTDVDKKRVTRDIGVVDPGKGDPVIPKAEISDADPVLQSLSEPVKGDDVPASVEAPAPANLFRKRKVASNAAGSRGKREV</sequence>
<comment type="caution">
    <text evidence="1">The sequence shown here is derived from an EMBL/GenBank/DDBJ whole genome shotgun (WGS) entry which is preliminary data.</text>
</comment>
<reference evidence="1" key="1">
    <citation type="journal article" date="2021" name="New Phytol.">
        <title>Evolutionary innovations through gain and loss of genes in the ectomycorrhizal Boletales.</title>
        <authorList>
            <person name="Wu G."/>
            <person name="Miyauchi S."/>
            <person name="Morin E."/>
            <person name="Kuo A."/>
            <person name="Drula E."/>
            <person name="Varga T."/>
            <person name="Kohler A."/>
            <person name="Feng B."/>
            <person name="Cao Y."/>
            <person name="Lipzen A."/>
            <person name="Daum C."/>
            <person name="Hundley H."/>
            <person name="Pangilinan J."/>
            <person name="Johnson J."/>
            <person name="Barry K."/>
            <person name="LaButti K."/>
            <person name="Ng V."/>
            <person name="Ahrendt S."/>
            <person name="Min B."/>
            <person name="Choi I.G."/>
            <person name="Park H."/>
            <person name="Plett J.M."/>
            <person name="Magnuson J."/>
            <person name="Spatafora J.W."/>
            <person name="Nagy L.G."/>
            <person name="Henrissat B."/>
            <person name="Grigoriev I.V."/>
            <person name="Yang Z.L."/>
            <person name="Xu J."/>
            <person name="Martin F.M."/>
        </authorList>
    </citation>
    <scope>NUCLEOTIDE SEQUENCE</scope>
    <source>
        <strain evidence="1">KUC20120723A-06</strain>
    </source>
</reference>
<dbReference type="EMBL" id="MU266528">
    <property type="protein sequence ID" value="KAH7921402.1"/>
    <property type="molecule type" value="Genomic_DNA"/>
</dbReference>
<organism evidence="1 2">
    <name type="scientific">Leucogyrophana mollusca</name>
    <dbReference type="NCBI Taxonomy" id="85980"/>
    <lineage>
        <taxon>Eukaryota</taxon>
        <taxon>Fungi</taxon>
        <taxon>Dikarya</taxon>
        <taxon>Basidiomycota</taxon>
        <taxon>Agaricomycotina</taxon>
        <taxon>Agaricomycetes</taxon>
        <taxon>Agaricomycetidae</taxon>
        <taxon>Boletales</taxon>
        <taxon>Boletales incertae sedis</taxon>
        <taxon>Leucogyrophana</taxon>
    </lineage>
</organism>
<name>A0ACB8B7K9_9AGAM</name>
<accession>A0ACB8B7K9</accession>
<protein>
    <submittedName>
        <fullName evidence="1">Uncharacterized protein</fullName>
    </submittedName>
</protein>
<gene>
    <name evidence="1" type="ORF">BV22DRAFT_1114438</name>
</gene>
<dbReference type="Proteomes" id="UP000790709">
    <property type="component" value="Unassembled WGS sequence"/>
</dbReference>
<keyword evidence="2" id="KW-1185">Reference proteome</keyword>
<proteinExistence type="predicted"/>